<dbReference type="GO" id="GO:0019706">
    <property type="term" value="F:protein-cysteine S-palmitoyltransferase activity"/>
    <property type="evidence" value="ECO:0007669"/>
    <property type="project" value="UniProtKB-EC"/>
</dbReference>
<comment type="similarity">
    <text evidence="7">Belongs to the DHHC palmitoyltransferase family.</text>
</comment>
<dbReference type="InterPro" id="IPR039859">
    <property type="entry name" value="PFA4/ZDH16/20/ERF2-like"/>
</dbReference>
<organism evidence="11">
    <name type="scientific">Thelazia callipaeda</name>
    <name type="common">Oriental eyeworm</name>
    <name type="synonym">Parasitic nematode</name>
    <dbReference type="NCBI Taxonomy" id="103827"/>
    <lineage>
        <taxon>Eukaryota</taxon>
        <taxon>Metazoa</taxon>
        <taxon>Ecdysozoa</taxon>
        <taxon>Nematoda</taxon>
        <taxon>Chromadorea</taxon>
        <taxon>Rhabditida</taxon>
        <taxon>Spirurina</taxon>
        <taxon>Spiruromorpha</taxon>
        <taxon>Thelazioidea</taxon>
        <taxon>Thelaziidae</taxon>
        <taxon>Thelazia</taxon>
    </lineage>
</organism>
<evidence type="ECO:0000313" key="10">
    <source>
        <dbReference type="Proteomes" id="UP000276776"/>
    </source>
</evidence>
<reference evidence="9 10" key="2">
    <citation type="submission" date="2018-11" db="EMBL/GenBank/DDBJ databases">
        <authorList>
            <consortium name="Pathogen Informatics"/>
        </authorList>
    </citation>
    <scope>NUCLEOTIDE SEQUENCE [LARGE SCALE GENOMIC DNA]</scope>
</reference>
<dbReference type="OrthoDB" id="9909019at2759"/>
<dbReference type="Proteomes" id="UP000276776">
    <property type="component" value="Unassembled WGS sequence"/>
</dbReference>
<sequence>MSWYSKIYIFVRNYRSKHPFRGFFLHLSLNALLVLQIFIFIYSYYVYTWITCFQFLTNTTQITIYLIVFNMVLFMMLWSLIMSITTPTARVPSQFFVSFIKTDERLKAVTPFKDYRYLPDTSTVEQIQRQSDILNSFAETKGLRFVEVDSYNRLRYCYQCSLIKPDRSHHCSSCGFCVVKYDHHCPWINKCVSFNNYKYFMLYLIYGCILLAWALLTSTECIIRYFVRQQWTEQVINFICVLLCVILFTVFGYYPLGELLIYHIRLASLNETTCEQAKPPNIRGDSNADYNMGAYRNLRAVFGWGLWAFPVDSHVGDGIHFPVRYSEHATAVKEIRYSVHREDEFKSNEQYS</sequence>
<keyword evidence="5 7" id="KW-0472">Membrane</keyword>
<keyword evidence="3 7" id="KW-0812">Transmembrane</keyword>
<evidence type="ECO:0000256" key="1">
    <source>
        <dbReference type="ARBA" id="ARBA00004141"/>
    </source>
</evidence>
<dbReference type="AlphaFoldDB" id="A0A0N5CW54"/>
<dbReference type="InterPro" id="IPR001594">
    <property type="entry name" value="Palmitoyltrfase_DHHC"/>
</dbReference>
<evidence type="ECO:0000256" key="2">
    <source>
        <dbReference type="ARBA" id="ARBA00022679"/>
    </source>
</evidence>
<dbReference type="Pfam" id="PF01529">
    <property type="entry name" value="DHHC"/>
    <property type="match status" value="1"/>
</dbReference>
<dbReference type="STRING" id="103827.A0A0N5CW54"/>
<keyword evidence="2 7" id="KW-0808">Transferase</keyword>
<evidence type="ECO:0000313" key="9">
    <source>
        <dbReference type="EMBL" id="VDN01689.1"/>
    </source>
</evidence>
<dbReference type="GO" id="GO:0016020">
    <property type="term" value="C:membrane"/>
    <property type="evidence" value="ECO:0007669"/>
    <property type="project" value="UniProtKB-SubCell"/>
</dbReference>
<dbReference type="EC" id="2.3.1.225" evidence="7"/>
<feature type="domain" description="Palmitoyltransferase DHHC" evidence="8">
    <location>
        <begin position="152"/>
        <end position="278"/>
    </location>
</feature>
<keyword evidence="6 7" id="KW-0012">Acyltransferase</keyword>
<reference evidence="11" key="1">
    <citation type="submission" date="2017-02" db="UniProtKB">
        <authorList>
            <consortium name="WormBaseParasite"/>
        </authorList>
    </citation>
    <scope>IDENTIFICATION</scope>
</reference>
<evidence type="ECO:0000256" key="6">
    <source>
        <dbReference type="ARBA" id="ARBA00023315"/>
    </source>
</evidence>
<dbReference type="WBParaSite" id="TCLT_0000456801-mRNA-1">
    <property type="protein sequence ID" value="TCLT_0000456801-mRNA-1"/>
    <property type="gene ID" value="TCLT_0000456801"/>
</dbReference>
<feature type="transmembrane region" description="Helical" evidence="7">
    <location>
        <begin position="236"/>
        <end position="256"/>
    </location>
</feature>
<protein>
    <recommendedName>
        <fullName evidence="7">Palmitoyltransferase</fullName>
        <ecNumber evidence="7">2.3.1.225</ecNumber>
    </recommendedName>
</protein>
<name>A0A0N5CW54_THECL</name>
<dbReference type="PROSITE" id="PS50216">
    <property type="entry name" value="DHHC"/>
    <property type="match status" value="1"/>
</dbReference>
<dbReference type="OMA" id="RYCKTCW"/>
<evidence type="ECO:0000256" key="3">
    <source>
        <dbReference type="ARBA" id="ARBA00022692"/>
    </source>
</evidence>
<comment type="domain">
    <text evidence="7">The DHHC domain is required for palmitoyltransferase activity.</text>
</comment>
<evidence type="ECO:0000256" key="5">
    <source>
        <dbReference type="ARBA" id="ARBA00023136"/>
    </source>
</evidence>
<proteinExistence type="inferred from homology"/>
<feature type="transmembrane region" description="Helical" evidence="7">
    <location>
        <begin position="199"/>
        <end position="216"/>
    </location>
</feature>
<evidence type="ECO:0000256" key="4">
    <source>
        <dbReference type="ARBA" id="ARBA00022989"/>
    </source>
</evidence>
<comment type="subcellular location">
    <subcellularLocation>
        <location evidence="1">Membrane</location>
        <topology evidence="1">Multi-pass membrane protein</topology>
    </subcellularLocation>
</comment>
<evidence type="ECO:0000313" key="11">
    <source>
        <dbReference type="WBParaSite" id="TCLT_0000456801-mRNA-1"/>
    </source>
</evidence>
<evidence type="ECO:0000256" key="7">
    <source>
        <dbReference type="RuleBase" id="RU079119"/>
    </source>
</evidence>
<comment type="catalytic activity">
    <reaction evidence="7">
        <text>L-cysteinyl-[protein] + hexadecanoyl-CoA = S-hexadecanoyl-L-cysteinyl-[protein] + CoA</text>
        <dbReference type="Rhea" id="RHEA:36683"/>
        <dbReference type="Rhea" id="RHEA-COMP:10131"/>
        <dbReference type="Rhea" id="RHEA-COMP:11032"/>
        <dbReference type="ChEBI" id="CHEBI:29950"/>
        <dbReference type="ChEBI" id="CHEBI:57287"/>
        <dbReference type="ChEBI" id="CHEBI:57379"/>
        <dbReference type="ChEBI" id="CHEBI:74151"/>
        <dbReference type="EC" id="2.3.1.225"/>
    </reaction>
</comment>
<accession>A0A0N5CW54</accession>
<keyword evidence="10" id="KW-1185">Reference proteome</keyword>
<dbReference type="PANTHER" id="PTHR12246">
    <property type="entry name" value="PALMITOYLTRANSFERASE ZDHHC16"/>
    <property type="match status" value="1"/>
</dbReference>
<dbReference type="EMBL" id="UYYF01004293">
    <property type="protein sequence ID" value="VDN01689.1"/>
    <property type="molecule type" value="Genomic_DNA"/>
</dbReference>
<feature type="transmembrane region" description="Helical" evidence="7">
    <location>
        <begin position="62"/>
        <end position="81"/>
    </location>
</feature>
<feature type="transmembrane region" description="Helical" evidence="7">
    <location>
        <begin position="20"/>
        <end position="42"/>
    </location>
</feature>
<gene>
    <name evidence="9" type="ORF">TCLT_LOCUS4557</name>
</gene>
<keyword evidence="4 7" id="KW-1133">Transmembrane helix</keyword>
<evidence type="ECO:0000259" key="8">
    <source>
        <dbReference type="Pfam" id="PF01529"/>
    </source>
</evidence>